<dbReference type="SUPFAM" id="SSF81606">
    <property type="entry name" value="PP2C-like"/>
    <property type="match status" value="1"/>
</dbReference>
<keyword evidence="5" id="KW-1185">Reference proteome</keyword>
<keyword evidence="2" id="KW-0732">Signal</keyword>
<feature type="compositionally biased region" description="Low complexity" evidence="1">
    <location>
        <begin position="102"/>
        <end position="114"/>
    </location>
</feature>
<feature type="chain" id="PRO_5004669456" description="PPM-type phosphatase domain-containing protein" evidence="2">
    <location>
        <begin position="36"/>
        <end position="585"/>
    </location>
</feature>
<dbReference type="OrthoDB" id="347279at2759"/>
<feature type="domain" description="PPM-type phosphatase" evidence="3">
    <location>
        <begin position="268"/>
        <end position="534"/>
    </location>
</feature>
<gene>
    <name evidence="4" type="ORF">EPH_0000700</name>
</gene>
<dbReference type="SMART" id="SM00332">
    <property type="entry name" value="PP2Cc"/>
    <property type="match status" value="1"/>
</dbReference>
<dbReference type="InterPro" id="IPR015655">
    <property type="entry name" value="PP2C"/>
</dbReference>
<feature type="signal peptide" evidence="2">
    <location>
        <begin position="1"/>
        <end position="35"/>
    </location>
</feature>
<dbReference type="Gene3D" id="3.60.40.10">
    <property type="entry name" value="PPM-type phosphatase domain"/>
    <property type="match status" value="1"/>
</dbReference>
<evidence type="ECO:0000259" key="3">
    <source>
        <dbReference type="PROSITE" id="PS51746"/>
    </source>
</evidence>
<evidence type="ECO:0000256" key="1">
    <source>
        <dbReference type="SAM" id="MobiDB-lite"/>
    </source>
</evidence>
<reference evidence="4" key="2">
    <citation type="submission" date="2013-10" db="EMBL/GenBank/DDBJ databases">
        <authorList>
            <person name="Aslett M."/>
        </authorList>
    </citation>
    <scope>NUCLEOTIDE SEQUENCE [LARGE SCALE GENOMIC DNA]</scope>
    <source>
        <strain evidence="4">Houghton</strain>
    </source>
</reference>
<evidence type="ECO:0000313" key="5">
    <source>
        <dbReference type="Proteomes" id="UP000018201"/>
    </source>
</evidence>
<organism evidence="4 5">
    <name type="scientific">Eimeria praecox</name>
    <dbReference type="NCBI Taxonomy" id="51316"/>
    <lineage>
        <taxon>Eukaryota</taxon>
        <taxon>Sar</taxon>
        <taxon>Alveolata</taxon>
        <taxon>Apicomplexa</taxon>
        <taxon>Conoidasida</taxon>
        <taxon>Coccidia</taxon>
        <taxon>Eucoccidiorida</taxon>
        <taxon>Eimeriorina</taxon>
        <taxon>Eimeriidae</taxon>
        <taxon>Eimeria</taxon>
    </lineage>
</organism>
<name>U6G2X2_9EIME</name>
<accession>U6G2X2</accession>
<dbReference type="PROSITE" id="PS51746">
    <property type="entry name" value="PPM_2"/>
    <property type="match status" value="1"/>
</dbReference>
<dbReference type="InterPro" id="IPR001932">
    <property type="entry name" value="PPM-type_phosphatase-like_dom"/>
</dbReference>
<protein>
    <recommendedName>
        <fullName evidence="3">PPM-type phosphatase domain-containing protein</fullName>
    </recommendedName>
</protein>
<feature type="region of interest" description="Disordered" evidence="1">
    <location>
        <begin position="39"/>
        <end position="122"/>
    </location>
</feature>
<dbReference type="GO" id="GO:0004722">
    <property type="term" value="F:protein serine/threonine phosphatase activity"/>
    <property type="evidence" value="ECO:0007669"/>
    <property type="project" value="InterPro"/>
</dbReference>
<dbReference type="Pfam" id="PF00481">
    <property type="entry name" value="PP2C"/>
    <property type="match status" value="1"/>
</dbReference>
<dbReference type="InterPro" id="IPR036457">
    <property type="entry name" value="PPM-type-like_dom_sf"/>
</dbReference>
<dbReference type="EMBL" id="HG689035">
    <property type="protein sequence ID" value="CDI73847.1"/>
    <property type="molecule type" value="Genomic_DNA"/>
</dbReference>
<reference evidence="4" key="1">
    <citation type="submission" date="2013-10" db="EMBL/GenBank/DDBJ databases">
        <title>Genomic analysis of the causative agents of coccidiosis in chickens.</title>
        <authorList>
            <person name="Reid A.J."/>
            <person name="Blake D."/>
            <person name="Billington K."/>
            <person name="Browne H."/>
            <person name="Dunn M."/>
            <person name="Hung S."/>
            <person name="Kawahara F."/>
            <person name="Miranda-Saavedra D."/>
            <person name="Mourier T."/>
            <person name="Nagra H."/>
            <person name="Otto T.D."/>
            <person name="Rawlings N."/>
            <person name="Sanchez A."/>
            <person name="Sanders M."/>
            <person name="Subramaniam C."/>
            <person name="Tay Y."/>
            <person name="Dear P."/>
            <person name="Doerig C."/>
            <person name="Gruber A."/>
            <person name="Parkinson J."/>
            <person name="Shirley M."/>
            <person name="Wan K.L."/>
            <person name="Berriman M."/>
            <person name="Tomley F."/>
            <person name="Pain A."/>
        </authorList>
    </citation>
    <scope>NUCLEOTIDE SEQUENCE [LARGE SCALE GENOMIC DNA]</scope>
    <source>
        <strain evidence="4">Houghton</strain>
    </source>
</reference>
<dbReference type="CDD" id="cd00143">
    <property type="entry name" value="PP2Cc"/>
    <property type="match status" value="1"/>
</dbReference>
<feature type="compositionally biased region" description="Basic and acidic residues" evidence="1">
    <location>
        <begin position="47"/>
        <end position="67"/>
    </location>
</feature>
<evidence type="ECO:0000256" key="2">
    <source>
        <dbReference type="SAM" id="SignalP"/>
    </source>
</evidence>
<dbReference type="AlphaFoldDB" id="U6G2X2"/>
<sequence>MVPRGLSGGPASQPRRPWGLLLLFLLAVQTFGGRAAEQDLHNVSSKTPRDYSDQLSRQREQAHEQHVTEQGQLDFEPQGQQEDTEGRQQQEVGQEEYREEGSQLVEGEEGQQQQRQERQRQKGMGVSFKLFATLKGTDSESLATATMQLKGLLETLDSNRKIEKQQQGMADTIQRALKARKPSSPTPNSGSAGGSGAQGPANHLRRKTMKLHLGFAETAAATVIGRRADDEDVGLYFSLFPWSLWIDWGRLGLVRMGMETESAVHSCGFHVCAFQALLLSAPLPGKPSSFITGLFDGHGGHVVARKCSVLTPTFFGRMPDFSGNSLAEASFALDAALRSDPEIPIGPGSTGIIGILVADDPSIPEFTLHVANVGDSRLLVLHPNGTFTPMSVDQKPNDPLEMARVQRAGGSVMRTAMGVWRIDGRLALSRSFGDFRMKGRSDLLPSQQKVVALPHSRTIKVKAGDILVFACDGVFEAQGMTWKFVANFVAIQLKASGSGLWATEGNLEETASRLITTAYLMGSGDNISAMIIRIHPTAYPESAVSAAEVDIMGVRKELPVMLPSEATVQRSGAWVTDLGLYATLY</sequence>
<evidence type="ECO:0000313" key="4">
    <source>
        <dbReference type="EMBL" id="CDI73847.1"/>
    </source>
</evidence>
<feature type="region of interest" description="Disordered" evidence="1">
    <location>
        <begin position="177"/>
        <end position="202"/>
    </location>
</feature>
<dbReference type="VEuPathDB" id="ToxoDB:EPH_0000700"/>
<proteinExistence type="predicted"/>
<dbReference type="PANTHER" id="PTHR47992">
    <property type="entry name" value="PROTEIN PHOSPHATASE"/>
    <property type="match status" value="1"/>
</dbReference>
<dbReference type="Proteomes" id="UP000018201">
    <property type="component" value="Unassembled WGS sequence"/>
</dbReference>